<dbReference type="RefSeq" id="WP_070116382.1">
    <property type="nucleotide sequence ID" value="NZ_MASR01000001.1"/>
</dbReference>
<proteinExistence type="inferred from homology"/>
<dbReference type="Gene3D" id="2.120.10.30">
    <property type="entry name" value="TolB, C-terminal domain"/>
    <property type="match status" value="1"/>
</dbReference>
<dbReference type="PRINTS" id="PR01785">
    <property type="entry name" value="PARAOXONASE"/>
</dbReference>
<gene>
    <name evidence="5" type="ORF">PHACT_06165</name>
</gene>
<dbReference type="Pfam" id="PF01731">
    <property type="entry name" value="Arylesterase"/>
    <property type="match status" value="1"/>
</dbReference>
<dbReference type="OrthoDB" id="1158171at2"/>
<keyword evidence="6" id="KW-1185">Reference proteome</keyword>
<dbReference type="InterPro" id="IPR002640">
    <property type="entry name" value="Arylesterase"/>
</dbReference>
<dbReference type="PANTHER" id="PTHR11799">
    <property type="entry name" value="PARAOXONASE"/>
    <property type="match status" value="1"/>
</dbReference>
<evidence type="ECO:0008006" key="7">
    <source>
        <dbReference type="Google" id="ProtNLM"/>
    </source>
</evidence>
<dbReference type="EMBL" id="MASR01000001">
    <property type="protein sequence ID" value="OFE12773.1"/>
    <property type="molecule type" value="Genomic_DNA"/>
</dbReference>
<organism evidence="5 6">
    <name type="scientific">Pseudohongiella acticola</name>
    <dbReference type="NCBI Taxonomy" id="1524254"/>
    <lineage>
        <taxon>Bacteria</taxon>
        <taxon>Pseudomonadati</taxon>
        <taxon>Pseudomonadota</taxon>
        <taxon>Gammaproteobacteria</taxon>
        <taxon>Pseudomonadales</taxon>
        <taxon>Pseudohongiellaceae</taxon>
        <taxon>Pseudohongiella</taxon>
    </lineage>
</organism>
<dbReference type="Proteomes" id="UP000175669">
    <property type="component" value="Unassembled WGS sequence"/>
</dbReference>
<reference evidence="6" key="1">
    <citation type="submission" date="2016-07" db="EMBL/GenBank/DDBJ databases">
        <authorList>
            <person name="Florea S."/>
            <person name="Webb J.S."/>
            <person name="Jaromczyk J."/>
            <person name="Schardl C.L."/>
        </authorList>
    </citation>
    <scope>NUCLEOTIDE SEQUENCE [LARGE SCALE GENOMIC DNA]</scope>
    <source>
        <strain evidence="6">KCTC 42131</strain>
    </source>
</reference>
<dbReference type="SUPFAM" id="SSF63829">
    <property type="entry name" value="Calcium-dependent phosphotriesterase"/>
    <property type="match status" value="1"/>
</dbReference>
<dbReference type="AlphaFoldDB" id="A0A1E8CK38"/>
<dbReference type="GO" id="GO:0004064">
    <property type="term" value="F:arylesterase activity"/>
    <property type="evidence" value="ECO:0007669"/>
    <property type="project" value="InterPro"/>
</dbReference>
<dbReference type="InterPro" id="IPR051288">
    <property type="entry name" value="Serum_paraoxonase/arylesterase"/>
</dbReference>
<protein>
    <recommendedName>
        <fullName evidence="7">SMP-30/Gluconolactonase/LRE-like region domain-containing protein</fullName>
    </recommendedName>
</protein>
<dbReference type="STRING" id="1524254.PHACT_06165"/>
<accession>A0A1E8CK38</accession>
<evidence type="ECO:0000256" key="3">
    <source>
        <dbReference type="ARBA" id="ARBA00023157"/>
    </source>
</evidence>
<evidence type="ECO:0000256" key="1">
    <source>
        <dbReference type="ARBA" id="ARBA00008595"/>
    </source>
</evidence>
<comment type="caution">
    <text evidence="5">The sequence shown here is derived from an EMBL/GenBank/DDBJ whole genome shotgun (WGS) entry which is preliminary data.</text>
</comment>
<comment type="similarity">
    <text evidence="1">Belongs to the paraoxonase family.</text>
</comment>
<evidence type="ECO:0000256" key="4">
    <source>
        <dbReference type="ARBA" id="ARBA00023180"/>
    </source>
</evidence>
<evidence type="ECO:0000313" key="6">
    <source>
        <dbReference type="Proteomes" id="UP000175669"/>
    </source>
</evidence>
<keyword evidence="4" id="KW-0325">Glycoprotein</keyword>
<name>A0A1E8CK38_9GAMM</name>
<evidence type="ECO:0000256" key="2">
    <source>
        <dbReference type="ARBA" id="ARBA00022801"/>
    </source>
</evidence>
<sequence length="361" mass="39349">MRGLLLVIGAMCALLVAYVMYLANDAGEFRTLADQHPDQCRRITGMPGSEDITLHPESRFAYISSDDRRGVINGNPTPGAIFRYDLSSASTTPLNLTPNADLQFRPHGISLFVGDDGRETLFVVNHPGESLFGAPEGENNEALHTIEVFDVVDNALMHRQTHASEWLISPNDVVGVDHDRFYVTNDHGAGPGLMRQLEDYLRLPWANVVYFDGDVFKEVGDGLSFANGINMSPDGTQLYVAEVSRNLVRIYQRNPGTGSLSLQQTIDVGFGADNIEIDPATGDLWIGGHPRLLTFLRHAADGSVDSPSQVVRIRQVGAGYQITTEFMDSGELISGASVGASDGRRLLIGSVFEDHIMDCSL</sequence>
<keyword evidence="2" id="KW-0378">Hydrolase</keyword>
<dbReference type="InterPro" id="IPR011042">
    <property type="entry name" value="6-blade_b-propeller_TolB-like"/>
</dbReference>
<keyword evidence="3" id="KW-1015">Disulfide bond</keyword>
<dbReference type="PANTHER" id="PTHR11799:SF12">
    <property type="entry name" value="PARAOXONASE-RELATED"/>
    <property type="match status" value="1"/>
</dbReference>
<evidence type="ECO:0000313" key="5">
    <source>
        <dbReference type="EMBL" id="OFE12773.1"/>
    </source>
</evidence>